<dbReference type="InterPro" id="IPR035979">
    <property type="entry name" value="RBD_domain_sf"/>
</dbReference>
<dbReference type="FunFam" id="3.30.70.330:FF:000388">
    <property type="entry name" value="RNA-binding protein 24-B isoform X1"/>
    <property type="match status" value="1"/>
</dbReference>
<dbReference type="PANTHER" id="PTHR11176:SF23">
    <property type="entry name" value="RNA-BINDING (RRM_RBD_RNP MOTIFS) FAMILY PROTEIN"/>
    <property type="match status" value="1"/>
</dbReference>
<evidence type="ECO:0000259" key="4">
    <source>
        <dbReference type="PROSITE" id="PS50102"/>
    </source>
</evidence>
<dbReference type="AlphaFoldDB" id="A0A7J7HR29"/>
<feature type="compositionally biased region" description="Low complexity" evidence="3">
    <location>
        <begin position="244"/>
        <end position="254"/>
    </location>
</feature>
<feature type="region of interest" description="Disordered" evidence="3">
    <location>
        <begin position="231"/>
        <end position="289"/>
    </location>
</feature>
<keyword evidence="6" id="KW-1185">Reference proteome</keyword>
<comment type="caution">
    <text evidence="5">The sequence shown here is derived from an EMBL/GenBank/DDBJ whole genome shotgun (WGS) entry which is preliminary data.</text>
</comment>
<protein>
    <recommendedName>
        <fullName evidence="4">RRM domain-containing protein</fullName>
    </recommendedName>
</protein>
<keyword evidence="1 2" id="KW-0694">RNA-binding</keyword>
<evidence type="ECO:0000256" key="2">
    <source>
        <dbReference type="PROSITE-ProRule" id="PRU00176"/>
    </source>
</evidence>
<dbReference type="PANTHER" id="PTHR11176">
    <property type="entry name" value="BOULE-RELATED"/>
    <property type="match status" value="1"/>
</dbReference>
<gene>
    <name evidence="5" type="ORF">HYC85_008166</name>
</gene>
<dbReference type="Proteomes" id="UP000593564">
    <property type="component" value="Unassembled WGS sequence"/>
</dbReference>
<proteinExistence type="predicted"/>
<evidence type="ECO:0000313" key="6">
    <source>
        <dbReference type="Proteomes" id="UP000593564"/>
    </source>
</evidence>
<feature type="compositionally biased region" description="Low complexity" evidence="3">
    <location>
        <begin position="117"/>
        <end position="128"/>
    </location>
</feature>
<dbReference type="PROSITE" id="PS50102">
    <property type="entry name" value="RRM"/>
    <property type="match status" value="1"/>
</dbReference>
<sequence length="289" mass="31512">MAHQHYRSPFGDTTYTKVFVGGLAWETQTDVMRGYFEQFGEILEAVIIADKNTGKSKGYGFVTFRDPESARRACNDPNPVIDGRRANCNIASLGRPRPSPPRGRNQGGNPYHGGGSSSTPYSGGSAPLVPAPPAVPPAPHAQPPVIYPSYGYATYPPDYGYPQAFYNSQLLQQQQYYHHHQQLYGTSSPSTMGSPYFYGYSTRGTLSAAPQAQRIPGPSYLYYPTQMEGSFSTFPNPPPPPQLVLPLRPTTTRHPPLPSPSPSPSDLQTPQNTSTETEVVAITSESPRT</sequence>
<evidence type="ECO:0000256" key="3">
    <source>
        <dbReference type="SAM" id="MobiDB-lite"/>
    </source>
</evidence>
<dbReference type="Pfam" id="PF00076">
    <property type="entry name" value="RRM_1"/>
    <property type="match status" value="1"/>
</dbReference>
<dbReference type="EMBL" id="JACBKZ010000003">
    <property type="protein sequence ID" value="KAF5955310.1"/>
    <property type="molecule type" value="Genomic_DNA"/>
</dbReference>
<dbReference type="GO" id="GO:0003723">
    <property type="term" value="F:RNA binding"/>
    <property type="evidence" value="ECO:0007669"/>
    <property type="project" value="UniProtKB-UniRule"/>
</dbReference>
<dbReference type="InterPro" id="IPR000504">
    <property type="entry name" value="RRM_dom"/>
</dbReference>
<dbReference type="SUPFAM" id="SSF54928">
    <property type="entry name" value="RNA-binding domain, RBD"/>
    <property type="match status" value="1"/>
</dbReference>
<dbReference type="SMART" id="SM00360">
    <property type="entry name" value="RRM"/>
    <property type="match status" value="1"/>
</dbReference>
<reference evidence="5 6" key="2">
    <citation type="submission" date="2020-07" db="EMBL/GenBank/DDBJ databases">
        <title>Genome assembly of wild tea tree DASZ reveals pedigree and selection history of tea varieties.</title>
        <authorList>
            <person name="Zhang W."/>
        </authorList>
    </citation>
    <scope>NUCLEOTIDE SEQUENCE [LARGE SCALE GENOMIC DNA]</scope>
    <source>
        <strain evidence="6">cv. G240</strain>
        <tissue evidence="5">Leaf</tissue>
    </source>
</reference>
<dbReference type="InterPro" id="IPR012677">
    <property type="entry name" value="Nucleotide-bd_a/b_plait_sf"/>
</dbReference>
<reference evidence="6" key="1">
    <citation type="journal article" date="2020" name="Nat. Commun.">
        <title>Genome assembly of wild tea tree DASZ reveals pedigree and selection history of tea varieties.</title>
        <authorList>
            <person name="Zhang W."/>
            <person name="Zhang Y."/>
            <person name="Qiu H."/>
            <person name="Guo Y."/>
            <person name="Wan H."/>
            <person name="Zhang X."/>
            <person name="Scossa F."/>
            <person name="Alseekh S."/>
            <person name="Zhang Q."/>
            <person name="Wang P."/>
            <person name="Xu L."/>
            <person name="Schmidt M.H."/>
            <person name="Jia X."/>
            <person name="Li D."/>
            <person name="Zhu A."/>
            <person name="Guo F."/>
            <person name="Chen W."/>
            <person name="Ni D."/>
            <person name="Usadel B."/>
            <person name="Fernie A.R."/>
            <person name="Wen W."/>
        </authorList>
    </citation>
    <scope>NUCLEOTIDE SEQUENCE [LARGE SCALE GENOMIC DNA]</scope>
    <source>
        <strain evidence="6">cv. G240</strain>
    </source>
</reference>
<dbReference type="CDD" id="cd12384">
    <property type="entry name" value="RRM_RBM24_RBM38_like"/>
    <property type="match status" value="1"/>
</dbReference>
<feature type="domain" description="RRM" evidence="4">
    <location>
        <begin position="16"/>
        <end position="93"/>
    </location>
</feature>
<dbReference type="Gene3D" id="3.30.70.330">
    <property type="match status" value="1"/>
</dbReference>
<accession>A0A7J7HR29</accession>
<feature type="compositionally biased region" description="Polar residues" evidence="3">
    <location>
        <begin position="271"/>
        <end position="289"/>
    </location>
</feature>
<organism evidence="5 6">
    <name type="scientific">Camellia sinensis</name>
    <name type="common">Tea plant</name>
    <name type="synonym">Thea sinensis</name>
    <dbReference type="NCBI Taxonomy" id="4442"/>
    <lineage>
        <taxon>Eukaryota</taxon>
        <taxon>Viridiplantae</taxon>
        <taxon>Streptophyta</taxon>
        <taxon>Embryophyta</taxon>
        <taxon>Tracheophyta</taxon>
        <taxon>Spermatophyta</taxon>
        <taxon>Magnoliopsida</taxon>
        <taxon>eudicotyledons</taxon>
        <taxon>Gunneridae</taxon>
        <taxon>Pentapetalae</taxon>
        <taxon>asterids</taxon>
        <taxon>Ericales</taxon>
        <taxon>Theaceae</taxon>
        <taxon>Camellia</taxon>
    </lineage>
</organism>
<name>A0A7J7HR29_CAMSI</name>
<feature type="region of interest" description="Disordered" evidence="3">
    <location>
        <begin position="90"/>
        <end position="135"/>
    </location>
</feature>
<evidence type="ECO:0000256" key="1">
    <source>
        <dbReference type="ARBA" id="ARBA00022884"/>
    </source>
</evidence>
<evidence type="ECO:0000313" key="5">
    <source>
        <dbReference type="EMBL" id="KAF5955310.1"/>
    </source>
</evidence>